<evidence type="ECO:0000313" key="1">
    <source>
        <dbReference type="EMBL" id="PBL00137.1"/>
    </source>
</evidence>
<dbReference type="AlphaFoldDB" id="A0A2H3EM87"/>
<accession>A0A2H3EM87</accession>
<protein>
    <submittedName>
        <fullName evidence="1">Uncharacterized protein</fullName>
    </submittedName>
</protein>
<dbReference type="InParanoid" id="A0A2H3EM87"/>
<sequence>MEKNRSQRPGSYINESGTELRTRFAEGREKSYVDWREDIIALRSRTHGTASCKPLDVRE</sequence>
<proteinExistence type="predicted"/>
<organism evidence="1 2">
    <name type="scientific">Armillaria gallica</name>
    <name type="common">Bulbous honey fungus</name>
    <name type="synonym">Armillaria bulbosa</name>
    <dbReference type="NCBI Taxonomy" id="47427"/>
    <lineage>
        <taxon>Eukaryota</taxon>
        <taxon>Fungi</taxon>
        <taxon>Dikarya</taxon>
        <taxon>Basidiomycota</taxon>
        <taxon>Agaricomycotina</taxon>
        <taxon>Agaricomycetes</taxon>
        <taxon>Agaricomycetidae</taxon>
        <taxon>Agaricales</taxon>
        <taxon>Marasmiineae</taxon>
        <taxon>Physalacriaceae</taxon>
        <taxon>Armillaria</taxon>
    </lineage>
</organism>
<evidence type="ECO:0000313" key="2">
    <source>
        <dbReference type="Proteomes" id="UP000217790"/>
    </source>
</evidence>
<keyword evidence="2" id="KW-1185">Reference proteome</keyword>
<dbReference type="Proteomes" id="UP000217790">
    <property type="component" value="Unassembled WGS sequence"/>
</dbReference>
<name>A0A2H3EM87_ARMGA</name>
<dbReference type="EMBL" id="KZ293646">
    <property type="protein sequence ID" value="PBL00137.1"/>
    <property type="molecule type" value="Genomic_DNA"/>
</dbReference>
<reference evidence="2" key="1">
    <citation type="journal article" date="2017" name="Nat. Ecol. Evol.">
        <title>Genome expansion and lineage-specific genetic innovations in the forest pathogenic fungi Armillaria.</title>
        <authorList>
            <person name="Sipos G."/>
            <person name="Prasanna A.N."/>
            <person name="Walter M.C."/>
            <person name="O'Connor E."/>
            <person name="Balint B."/>
            <person name="Krizsan K."/>
            <person name="Kiss B."/>
            <person name="Hess J."/>
            <person name="Varga T."/>
            <person name="Slot J."/>
            <person name="Riley R."/>
            <person name="Boka B."/>
            <person name="Rigling D."/>
            <person name="Barry K."/>
            <person name="Lee J."/>
            <person name="Mihaltcheva S."/>
            <person name="LaButti K."/>
            <person name="Lipzen A."/>
            <person name="Waldron R."/>
            <person name="Moloney N.M."/>
            <person name="Sperisen C."/>
            <person name="Kredics L."/>
            <person name="Vagvoelgyi C."/>
            <person name="Patrignani A."/>
            <person name="Fitzpatrick D."/>
            <person name="Nagy I."/>
            <person name="Doyle S."/>
            <person name="Anderson J.B."/>
            <person name="Grigoriev I.V."/>
            <person name="Gueldener U."/>
            <person name="Muensterkoetter M."/>
            <person name="Nagy L.G."/>
        </authorList>
    </citation>
    <scope>NUCLEOTIDE SEQUENCE [LARGE SCALE GENOMIC DNA]</scope>
    <source>
        <strain evidence="2">Ar21-2</strain>
    </source>
</reference>
<gene>
    <name evidence="1" type="ORF">ARMGADRAFT_1006387</name>
</gene>